<accession>A0A9W8UL79</accession>
<protein>
    <submittedName>
        <fullName evidence="1">Uncharacterized protein</fullName>
    </submittedName>
</protein>
<evidence type="ECO:0000313" key="1">
    <source>
        <dbReference type="EMBL" id="KAJ4150936.1"/>
    </source>
</evidence>
<proteinExistence type="predicted"/>
<dbReference type="Proteomes" id="UP001144673">
    <property type="component" value="Chromosome 4"/>
</dbReference>
<keyword evidence="2" id="KW-1185">Reference proteome</keyword>
<sequence length="130" mass="14244">MLDKSNPDICMGSGVCYSQTDDYEGSMYINGCTDKTGKAKDCAQLCNPPSHKGANSLDVLECARGCPHHNWLGKTHGGRQDGDGIIGGDGSSDIINNYADCNTEFEFVVDRGRMPKEQWSCDRRGESWED</sequence>
<dbReference type="KEGG" id="amus:LMH87_011663"/>
<reference evidence="1" key="1">
    <citation type="journal article" date="2023" name="Access Microbiol">
        <title>De-novo genome assembly for Akanthomyces muscarius, a biocontrol agent of insect agricultural pests.</title>
        <authorList>
            <person name="Erdos Z."/>
            <person name="Studholme D.J."/>
            <person name="Raymond B."/>
            <person name="Sharma M."/>
        </authorList>
    </citation>
    <scope>NUCLEOTIDE SEQUENCE</scope>
    <source>
        <strain evidence="1">Ve6</strain>
    </source>
</reference>
<evidence type="ECO:0000313" key="2">
    <source>
        <dbReference type="Proteomes" id="UP001144673"/>
    </source>
</evidence>
<gene>
    <name evidence="1" type="ORF">LMH87_011663</name>
</gene>
<name>A0A9W8UL79_AKAMU</name>
<dbReference type="EMBL" id="JAJHUN010000009">
    <property type="protein sequence ID" value="KAJ4150936.1"/>
    <property type="molecule type" value="Genomic_DNA"/>
</dbReference>
<organism evidence="1 2">
    <name type="scientific">Akanthomyces muscarius</name>
    <name type="common">Entomopathogenic fungus</name>
    <name type="synonym">Lecanicillium muscarium</name>
    <dbReference type="NCBI Taxonomy" id="2231603"/>
    <lineage>
        <taxon>Eukaryota</taxon>
        <taxon>Fungi</taxon>
        <taxon>Dikarya</taxon>
        <taxon>Ascomycota</taxon>
        <taxon>Pezizomycotina</taxon>
        <taxon>Sordariomycetes</taxon>
        <taxon>Hypocreomycetidae</taxon>
        <taxon>Hypocreales</taxon>
        <taxon>Cordycipitaceae</taxon>
        <taxon>Akanthomyces</taxon>
    </lineage>
</organism>
<comment type="caution">
    <text evidence="1">The sequence shown here is derived from an EMBL/GenBank/DDBJ whole genome shotgun (WGS) entry which is preliminary data.</text>
</comment>
<dbReference type="GeneID" id="80898822"/>
<dbReference type="RefSeq" id="XP_056052650.1">
    <property type="nucleotide sequence ID" value="XM_056200840.1"/>
</dbReference>
<dbReference type="AlphaFoldDB" id="A0A9W8UL79"/>